<gene>
    <name evidence="6" type="primary">era</name>
    <name evidence="11" type="ORF">SAMN06295933_2402</name>
</gene>
<dbReference type="NCBIfam" id="TIGR00436">
    <property type="entry name" value="era"/>
    <property type="match status" value="1"/>
</dbReference>
<accession>A0A1X7DZR7</accession>
<dbReference type="InterPro" id="IPR004044">
    <property type="entry name" value="KH_dom_type_2"/>
</dbReference>
<dbReference type="Pfam" id="PF01926">
    <property type="entry name" value="MMR_HSR1"/>
    <property type="match status" value="1"/>
</dbReference>
<feature type="binding site" evidence="6">
    <location>
        <begin position="128"/>
        <end position="131"/>
    </location>
    <ligand>
        <name>GTP</name>
        <dbReference type="ChEBI" id="CHEBI:37565"/>
    </ligand>
</feature>
<evidence type="ECO:0000256" key="8">
    <source>
        <dbReference type="RuleBase" id="RU003761"/>
    </source>
</evidence>
<dbReference type="GO" id="GO:0005525">
    <property type="term" value="F:GTP binding"/>
    <property type="evidence" value="ECO:0007669"/>
    <property type="project" value="UniProtKB-UniRule"/>
</dbReference>
<feature type="region of interest" description="G2" evidence="7">
    <location>
        <begin position="39"/>
        <end position="43"/>
    </location>
</feature>
<dbReference type="GO" id="GO:0000028">
    <property type="term" value="P:ribosomal small subunit assembly"/>
    <property type="evidence" value="ECO:0007669"/>
    <property type="project" value="TreeGrafter"/>
</dbReference>
<comment type="subcellular location">
    <subcellularLocation>
        <location evidence="6">Cytoplasm</location>
    </subcellularLocation>
    <subcellularLocation>
        <location evidence="6">Cell membrane</location>
        <topology evidence="6">Peripheral membrane protein</topology>
    </subcellularLocation>
</comment>
<dbReference type="CDD" id="cd04163">
    <property type="entry name" value="Era"/>
    <property type="match status" value="1"/>
</dbReference>
<dbReference type="Gene3D" id="3.30.300.20">
    <property type="match status" value="1"/>
</dbReference>
<dbReference type="GO" id="GO:0043024">
    <property type="term" value="F:ribosomal small subunit binding"/>
    <property type="evidence" value="ECO:0007669"/>
    <property type="project" value="TreeGrafter"/>
</dbReference>
<dbReference type="PANTHER" id="PTHR42698:SF1">
    <property type="entry name" value="GTPASE ERA, MITOCHONDRIAL"/>
    <property type="match status" value="1"/>
</dbReference>
<sequence>MSEFKFGFVALLGPPNAGKSTLMNHYLGQKVAIVSPKPQTTRNRISGILSDDDSQVVFLDTPGVHKLRGKMNRFLLETAWDALANSDVIVVLFDAAFFASKPHLMEQELSPLLKPVNGSGRPVYVAVNKIDKVKDKAMLLPVMQKAQEMWPDAEFFPISARKGDGADVLLEKIKAALPEGAPMFPEDQISTVPMRFMAAEVIREKLFMSLQQELPYSTAVEIEFWNEDPEKNLVNIGAIIYTTKNNHKGMIIGKGGQNLKQIGIKARTEIEEMLEQKVMLELWVKVREGWTEDVGFLRSIGLGE</sequence>
<proteinExistence type="inferred from homology"/>
<keyword evidence="12" id="KW-1185">Reference proteome</keyword>
<dbReference type="OrthoDB" id="9805918at2"/>
<dbReference type="InterPro" id="IPR009019">
    <property type="entry name" value="KH_sf_prok-type"/>
</dbReference>
<dbReference type="EMBL" id="FWZU01000004">
    <property type="protein sequence ID" value="SMF24811.1"/>
    <property type="molecule type" value="Genomic_DNA"/>
</dbReference>
<dbReference type="GO" id="GO:0005886">
    <property type="term" value="C:plasma membrane"/>
    <property type="evidence" value="ECO:0007669"/>
    <property type="project" value="UniProtKB-SubCell"/>
</dbReference>
<organism evidence="11 12">
    <name type="scientific">Desulfovibrio gilichinskyi</name>
    <dbReference type="NCBI Taxonomy" id="1519643"/>
    <lineage>
        <taxon>Bacteria</taxon>
        <taxon>Pseudomonadati</taxon>
        <taxon>Thermodesulfobacteriota</taxon>
        <taxon>Desulfovibrionia</taxon>
        <taxon>Desulfovibrionales</taxon>
        <taxon>Desulfovibrionaceae</taxon>
        <taxon>Desulfovibrio</taxon>
    </lineage>
</organism>
<evidence type="ECO:0000256" key="6">
    <source>
        <dbReference type="HAMAP-Rule" id="MF_00367"/>
    </source>
</evidence>
<dbReference type="Proteomes" id="UP000192906">
    <property type="component" value="Unassembled WGS sequence"/>
</dbReference>
<comment type="function">
    <text evidence="6">An essential GTPase that binds both GDP and GTP, with rapid nucleotide exchange. Plays a role in 16S rRNA processing and 30S ribosomal subunit biogenesis and possibly also in cell cycle regulation and energy metabolism.</text>
</comment>
<dbReference type="Gene3D" id="3.40.50.300">
    <property type="entry name" value="P-loop containing nucleotide triphosphate hydrolases"/>
    <property type="match status" value="1"/>
</dbReference>
<evidence type="ECO:0000256" key="7">
    <source>
        <dbReference type="PROSITE-ProRule" id="PRU01050"/>
    </source>
</evidence>
<dbReference type="HAMAP" id="MF_00367">
    <property type="entry name" value="GTPase_Era"/>
    <property type="match status" value="1"/>
</dbReference>
<keyword evidence="6" id="KW-0963">Cytoplasm</keyword>
<dbReference type="PANTHER" id="PTHR42698">
    <property type="entry name" value="GTPASE ERA"/>
    <property type="match status" value="1"/>
</dbReference>
<dbReference type="InterPro" id="IPR005662">
    <property type="entry name" value="GTPase_Era-like"/>
</dbReference>
<dbReference type="RefSeq" id="WP_085102520.1">
    <property type="nucleotide sequence ID" value="NZ_FWZU01000004.1"/>
</dbReference>
<keyword evidence="6" id="KW-1003">Cell membrane</keyword>
<feature type="region of interest" description="G3" evidence="7">
    <location>
        <begin position="60"/>
        <end position="63"/>
    </location>
</feature>
<reference evidence="12" key="1">
    <citation type="submission" date="2017-04" db="EMBL/GenBank/DDBJ databases">
        <authorList>
            <person name="Varghese N."/>
            <person name="Submissions S."/>
        </authorList>
    </citation>
    <scope>NUCLEOTIDE SEQUENCE [LARGE SCALE GENOMIC DNA]</scope>
    <source>
        <strain evidence="12">K3S</strain>
    </source>
</reference>
<keyword evidence="6" id="KW-0472">Membrane</keyword>
<dbReference type="NCBIfam" id="TIGR00231">
    <property type="entry name" value="small_GTP"/>
    <property type="match status" value="1"/>
</dbReference>
<feature type="domain" description="Era-type G" evidence="10">
    <location>
        <begin position="5"/>
        <end position="179"/>
    </location>
</feature>
<protein>
    <recommendedName>
        <fullName evidence="2 6">GTPase Era</fullName>
    </recommendedName>
</protein>
<dbReference type="Pfam" id="PF07650">
    <property type="entry name" value="KH_2"/>
    <property type="match status" value="1"/>
</dbReference>
<evidence type="ECO:0000256" key="4">
    <source>
        <dbReference type="ARBA" id="ARBA00022884"/>
    </source>
</evidence>
<feature type="region of interest" description="G5" evidence="7">
    <location>
        <begin position="158"/>
        <end position="160"/>
    </location>
</feature>
<evidence type="ECO:0000259" key="9">
    <source>
        <dbReference type="PROSITE" id="PS50823"/>
    </source>
</evidence>
<dbReference type="SUPFAM" id="SSF54814">
    <property type="entry name" value="Prokaryotic type KH domain (KH-domain type II)"/>
    <property type="match status" value="1"/>
</dbReference>
<evidence type="ECO:0000256" key="5">
    <source>
        <dbReference type="ARBA" id="ARBA00023134"/>
    </source>
</evidence>
<dbReference type="AlphaFoldDB" id="A0A1X7DZR7"/>
<dbReference type="InterPro" id="IPR006073">
    <property type="entry name" value="GTP-bd"/>
</dbReference>
<feature type="binding site" evidence="6">
    <location>
        <begin position="60"/>
        <end position="64"/>
    </location>
    <ligand>
        <name>GTP</name>
        <dbReference type="ChEBI" id="CHEBI:37565"/>
    </ligand>
</feature>
<feature type="binding site" evidence="6">
    <location>
        <begin position="13"/>
        <end position="20"/>
    </location>
    <ligand>
        <name>GTP</name>
        <dbReference type="ChEBI" id="CHEBI:37565"/>
    </ligand>
</feature>
<dbReference type="NCBIfam" id="NF000908">
    <property type="entry name" value="PRK00089.1"/>
    <property type="match status" value="1"/>
</dbReference>
<evidence type="ECO:0000313" key="11">
    <source>
        <dbReference type="EMBL" id="SMF24811.1"/>
    </source>
</evidence>
<feature type="domain" description="KH type-2" evidence="9">
    <location>
        <begin position="210"/>
        <end position="288"/>
    </location>
</feature>
<evidence type="ECO:0000259" key="10">
    <source>
        <dbReference type="PROSITE" id="PS51713"/>
    </source>
</evidence>
<dbReference type="InterPro" id="IPR005225">
    <property type="entry name" value="Small_GTP-bd"/>
</dbReference>
<dbReference type="InterPro" id="IPR030388">
    <property type="entry name" value="G_ERA_dom"/>
</dbReference>
<keyword evidence="6" id="KW-0699">rRNA-binding</keyword>
<feature type="region of interest" description="G4" evidence="7">
    <location>
        <begin position="128"/>
        <end position="131"/>
    </location>
</feature>
<keyword evidence="4 6" id="KW-0694">RNA-binding</keyword>
<dbReference type="InterPro" id="IPR015946">
    <property type="entry name" value="KH_dom-like_a/b"/>
</dbReference>
<keyword evidence="5 6" id="KW-0342">GTP-binding</keyword>
<dbReference type="SUPFAM" id="SSF52540">
    <property type="entry name" value="P-loop containing nucleoside triphosphate hydrolases"/>
    <property type="match status" value="1"/>
</dbReference>
<comment type="similarity">
    <text evidence="1 6 7 8">Belongs to the TRAFAC class TrmE-Era-EngA-EngB-Septin-like GTPase superfamily. Era GTPase family.</text>
</comment>
<dbReference type="GO" id="GO:0070181">
    <property type="term" value="F:small ribosomal subunit rRNA binding"/>
    <property type="evidence" value="ECO:0007669"/>
    <property type="project" value="UniProtKB-UniRule"/>
</dbReference>
<dbReference type="PROSITE" id="PS51713">
    <property type="entry name" value="G_ERA"/>
    <property type="match status" value="1"/>
</dbReference>
<evidence type="ECO:0000256" key="2">
    <source>
        <dbReference type="ARBA" id="ARBA00020484"/>
    </source>
</evidence>
<dbReference type="CDD" id="cd22534">
    <property type="entry name" value="KH-II_Era"/>
    <property type="match status" value="1"/>
</dbReference>
<keyword evidence="6" id="KW-0690">Ribosome biogenesis</keyword>
<dbReference type="GO" id="GO:0005829">
    <property type="term" value="C:cytosol"/>
    <property type="evidence" value="ECO:0007669"/>
    <property type="project" value="TreeGrafter"/>
</dbReference>
<dbReference type="InterPro" id="IPR027417">
    <property type="entry name" value="P-loop_NTPase"/>
</dbReference>
<comment type="subunit">
    <text evidence="6">Monomer.</text>
</comment>
<dbReference type="GO" id="GO:0003924">
    <property type="term" value="F:GTPase activity"/>
    <property type="evidence" value="ECO:0007669"/>
    <property type="project" value="UniProtKB-UniRule"/>
</dbReference>
<feature type="region of interest" description="G1" evidence="7">
    <location>
        <begin position="13"/>
        <end position="20"/>
    </location>
</feature>
<dbReference type="STRING" id="1519643.SAMN06295933_2402"/>
<evidence type="ECO:0000256" key="3">
    <source>
        <dbReference type="ARBA" id="ARBA00022741"/>
    </source>
</evidence>
<evidence type="ECO:0000256" key="1">
    <source>
        <dbReference type="ARBA" id="ARBA00007921"/>
    </source>
</evidence>
<evidence type="ECO:0000313" key="12">
    <source>
        <dbReference type="Proteomes" id="UP000192906"/>
    </source>
</evidence>
<keyword evidence="3 6" id="KW-0547">Nucleotide-binding</keyword>
<dbReference type="PROSITE" id="PS50823">
    <property type="entry name" value="KH_TYPE_2"/>
    <property type="match status" value="1"/>
</dbReference>
<name>A0A1X7DZR7_9BACT</name>